<accession>A0A8J3R2P1</accession>
<dbReference type="CDD" id="cd06579">
    <property type="entry name" value="TM_PBP1_transp_AraH_like"/>
    <property type="match status" value="1"/>
</dbReference>
<feature type="transmembrane region" description="Helical" evidence="7">
    <location>
        <begin position="58"/>
        <end position="78"/>
    </location>
</feature>
<dbReference type="GO" id="GO:0022857">
    <property type="term" value="F:transmembrane transporter activity"/>
    <property type="evidence" value="ECO:0007669"/>
    <property type="project" value="InterPro"/>
</dbReference>
<keyword evidence="9" id="KW-1185">Reference proteome</keyword>
<feature type="transmembrane region" description="Helical" evidence="7">
    <location>
        <begin position="289"/>
        <end position="319"/>
    </location>
</feature>
<keyword evidence="5 7" id="KW-0472">Membrane</keyword>
<dbReference type="RefSeq" id="WP_203924551.1">
    <property type="nucleotide sequence ID" value="NZ_BONZ01000117.1"/>
</dbReference>
<dbReference type="PANTHER" id="PTHR32196">
    <property type="entry name" value="ABC TRANSPORTER PERMEASE PROTEIN YPHD-RELATED-RELATED"/>
    <property type="match status" value="1"/>
</dbReference>
<evidence type="ECO:0000256" key="6">
    <source>
        <dbReference type="SAM" id="MobiDB-lite"/>
    </source>
</evidence>
<feature type="transmembrane region" description="Helical" evidence="7">
    <location>
        <begin position="112"/>
        <end position="129"/>
    </location>
</feature>
<dbReference type="AlphaFoldDB" id="A0A8J3R2P1"/>
<feature type="transmembrane region" description="Helical" evidence="7">
    <location>
        <begin position="84"/>
        <end position="105"/>
    </location>
</feature>
<feature type="transmembrane region" description="Helical" evidence="7">
    <location>
        <begin position="208"/>
        <end position="229"/>
    </location>
</feature>
<evidence type="ECO:0000256" key="7">
    <source>
        <dbReference type="SAM" id="Phobius"/>
    </source>
</evidence>
<feature type="transmembrane region" description="Helical" evidence="7">
    <location>
        <begin position="250"/>
        <end position="269"/>
    </location>
</feature>
<evidence type="ECO:0000313" key="9">
    <source>
        <dbReference type="Proteomes" id="UP000642748"/>
    </source>
</evidence>
<feature type="transmembrane region" description="Helical" evidence="7">
    <location>
        <begin position="135"/>
        <end position="152"/>
    </location>
</feature>
<dbReference type="InterPro" id="IPR001851">
    <property type="entry name" value="ABC_transp_permease"/>
</dbReference>
<evidence type="ECO:0000256" key="3">
    <source>
        <dbReference type="ARBA" id="ARBA00022692"/>
    </source>
</evidence>
<name>A0A8J3R2P1_9ACTN</name>
<evidence type="ECO:0000256" key="5">
    <source>
        <dbReference type="ARBA" id="ARBA00023136"/>
    </source>
</evidence>
<comment type="subcellular location">
    <subcellularLocation>
        <location evidence="1">Cell membrane</location>
        <topology evidence="1">Multi-pass membrane protein</topology>
    </subcellularLocation>
</comment>
<comment type="caution">
    <text evidence="8">The sequence shown here is derived from an EMBL/GenBank/DDBJ whole genome shotgun (WGS) entry which is preliminary data.</text>
</comment>
<dbReference type="Proteomes" id="UP000642748">
    <property type="component" value="Unassembled WGS sequence"/>
</dbReference>
<feature type="transmembrane region" description="Helical" evidence="7">
    <location>
        <begin position="159"/>
        <end position="178"/>
    </location>
</feature>
<dbReference type="PANTHER" id="PTHR32196:SF63">
    <property type="entry name" value="INNER MEMBRANE ABC TRANSPORTER PERMEASE PROTEIN YJFF"/>
    <property type="match status" value="1"/>
</dbReference>
<proteinExistence type="predicted"/>
<keyword evidence="3 7" id="KW-0812">Transmembrane</keyword>
<dbReference type="GO" id="GO:0005886">
    <property type="term" value="C:plasma membrane"/>
    <property type="evidence" value="ECO:0007669"/>
    <property type="project" value="UniProtKB-SubCell"/>
</dbReference>
<gene>
    <name evidence="8" type="ORF">Raf01_93230</name>
</gene>
<feature type="region of interest" description="Disordered" evidence="6">
    <location>
        <begin position="1"/>
        <end position="32"/>
    </location>
</feature>
<evidence type="ECO:0000256" key="2">
    <source>
        <dbReference type="ARBA" id="ARBA00022475"/>
    </source>
</evidence>
<organism evidence="8 9">
    <name type="scientific">Rugosimonospora africana</name>
    <dbReference type="NCBI Taxonomy" id="556532"/>
    <lineage>
        <taxon>Bacteria</taxon>
        <taxon>Bacillati</taxon>
        <taxon>Actinomycetota</taxon>
        <taxon>Actinomycetes</taxon>
        <taxon>Micromonosporales</taxon>
        <taxon>Micromonosporaceae</taxon>
        <taxon>Rugosimonospora</taxon>
    </lineage>
</organism>
<evidence type="ECO:0000256" key="4">
    <source>
        <dbReference type="ARBA" id="ARBA00022989"/>
    </source>
</evidence>
<evidence type="ECO:0000313" key="8">
    <source>
        <dbReference type="EMBL" id="GIH21151.1"/>
    </source>
</evidence>
<keyword evidence="4 7" id="KW-1133">Transmembrane helix</keyword>
<protein>
    <submittedName>
        <fullName evidence="8">Sugar ABC transporter permease</fullName>
    </submittedName>
</protein>
<sequence length="364" mass="37402">MTEQSVPAKDDASAGGTVPTQRNGAGTATESSVAAPAPIAGRGRLASWGASVLRLRELSVVIVVIALIIYFQASNSAFSSSSNIGNIANFASAAAIVAAGEVFLLVCGEIDLSAGMTFGLVPFIMMAANDDGVPMLLSVLIALLVAAVIGLFNGLVNQLLRLPSFITTLGTLYLLHGVTLKVSNNFPRPAPQDGTLMQILGASKWSEFIWAVALCVVMQVVLTQTSWGAQTIATGANMLGASEAGIRTRLVKIRAFIIASTFAGLAGILDGVHISHSFDPNAGGNDLMFEAVAACVIGGTALLGGSGTVIGAFFGALLLAVLQDGFNIQGINATTFIVIEGVAILLAMVLNTQLSRLRRGAKEG</sequence>
<feature type="transmembrane region" description="Helical" evidence="7">
    <location>
        <begin position="331"/>
        <end position="350"/>
    </location>
</feature>
<evidence type="ECO:0000256" key="1">
    <source>
        <dbReference type="ARBA" id="ARBA00004651"/>
    </source>
</evidence>
<dbReference type="EMBL" id="BONZ01000117">
    <property type="protein sequence ID" value="GIH21151.1"/>
    <property type="molecule type" value="Genomic_DNA"/>
</dbReference>
<reference evidence="8" key="1">
    <citation type="submission" date="2021-01" db="EMBL/GenBank/DDBJ databases">
        <title>Whole genome shotgun sequence of Rugosimonospora africana NBRC 104875.</title>
        <authorList>
            <person name="Komaki H."/>
            <person name="Tamura T."/>
        </authorList>
    </citation>
    <scope>NUCLEOTIDE SEQUENCE</scope>
    <source>
        <strain evidence="8">NBRC 104875</strain>
    </source>
</reference>
<keyword evidence="2" id="KW-1003">Cell membrane</keyword>
<feature type="compositionally biased region" description="Polar residues" evidence="6">
    <location>
        <begin position="18"/>
        <end position="32"/>
    </location>
</feature>
<dbReference type="Pfam" id="PF02653">
    <property type="entry name" value="BPD_transp_2"/>
    <property type="match status" value="1"/>
</dbReference>